<dbReference type="GO" id="GO:0003735">
    <property type="term" value="F:structural constituent of ribosome"/>
    <property type="evidence" value="ECO:0007669"/>
    <property type="project" value="InterPro"/>
</dbReference>
<protein>
    <submittedName>
        <fullName evidence="3">30S ribosomal protein S26</fullName>
    </submittedName>
</protein>
<dbReference type="GO" id="GO:0003729">
    <property type="term" value="F:mRNA binding"/>
    <property type="evidence" value="ECO:0007669"/>
    <property type="project" value="TreeGrafter"/>
</dbReference>
<dbReference type="GO" id="GO:0006412">
    <property type="term" value="P:translation"/>
    <property type="evidence" value="ECO:0007669"/>
    <property type="project" value="InterPro"/>
</dbReference>
<dbReference type="PANTHER" id="PTHR12538">
    <property type="entry name" value="40S RIBOSOMAL PROTEIN S26"/>
    <property type="match status" value="1"/>
</dbReference>
<dbReference type="InterPro" id="IPR038551">
    <property type="entry name" value="Ribosomal_eS26_sf"/>
</dbReference>
<evidence type="ECO:0000256" key="2">
    <source>
        <dbReference type="ARBA" id="ARBA00023274"/>
    </source>
</evidence>
<evidence type="ECO:0000313" key="3">
    <source>
        <dbReference type="EMBL" id="KON28986.1"/>
    </source>
</evidence>
<dbReference type="Proteomes" id="UP000037210">
    <property type="component" value="Unassembled WGS sequence"/>
</dbReference>
<dbReference type="InterPro" id="IPR000892">
    <property type="entry name" value="Ribosomal_eS26"/>
</dbReference>
<dbReference type="Pfam" id="PF01283">
    <property type="entry name" value="Ribosomal_S26e"/>
    <property type="match status" value="1"/>
</dbReference>
<name>A0A0M0BL16_9ARCH</name>
<accession>A0A0M0BL16</accession>
<evidence type="ECO:0000313" key="4">
    <source>
        <dbReference type="Proteomes" id="UP000037210"/>
    </source>
</evidence>
<comment type="caution">
    <text evidence="3">The sequence shown here is derived from an EMBL/GenBank/DDBJ whole genome shotgun (WGS) entry which is preliminary data.</text>
</comment>
<reference evidence="3 4" key="1">
    <citation type="submission" date="2015-06" db="EMBL/GenBank/DDBJ databases">
        <title>New insights into the roles of widespread benthic archaea in carbon and nitrogen cycling.</title>
        <authorList>
            <person name="Lazar C.S."/>
            <person name="Baker B.J."/>
            <person name="Seitz K.W."/>
            <person name="Hyde A.S."/>
            <person name="Dick G.J."/>
            <person name="Hinrichs K.-U."/>
            <person name="Teske A.P."/>
        </authorList>
    </citation>
    <scope>NUCLEOTIDE SEQUENCE [LARGE SCALE GENOMIC DNA]</scope>
    <source>
        <strain evidence="3">DG-45</strain>
    </source>
</reference>
<organism evidence="3 4">
    <name type="scientific">miscellaneous Crenarchaeota group-15 archaeon DG-45</name>
    <dbReference type="NCBI Taxonomy" id="1685127"/>
    <lineage>
        <taxon>Archaea</taxon>
        <taxon>Candidatus Bathyarchaeota</taxon>
        <taxon>MCG-15</taxon>
    </lineage>
</organism>
<dbReference type="NCBIfam" id="NF006816">
    <property type="entry name" value="PRK09335.1"/>
    <property type="match status" value="1"/>
</dbReference>
<sequence length="96" mass="10689">MPKKRSSRGRSKGGKGRSGMVQCSYCGAMVPRDKAKRVTRWTSLVDSRLLKELKDQGARIARAQTTKYLCISCAVHRGVVKVRGKEERKGGPGQRR</sequence>
<proteinExistence type="predicted"/>
<gene>
    <name evidence="3" type="ORF">AC482_07440</name>
</gene>
<dbReference type="EMBL" id="LFWZ01000077">
    <property type="protein sequence ID" value="KON28986.1"/>
    <property type="molecule type" value="Genomic_DNA"/>
</dbReference>
<dbReference type="AlphaFoldDB" id="A0A0M0BL16"/>
<keyword evidence="2" id="KW-0687">Ribonucleoprotein</keyword>
<keyword evidence="1 3" id="KW-0689">Ribosomal protein</keyword>
<evidence type="ECO:0000256" key="1">
    <source>
        <dbReference type="ARBA" id="ARBA00022980"/>
    </source>
</evidence>
<dbReference type="Gene3D" id="3.30.1740.20">
    <property type="entry name" value="Ribosomal protein S26e"/>
    <property type="match status" value="1"/>
</dbReference>
<dbReference type="GO" id="GO:0022627">
    <property type="term" value="C:cytosolic small ribosomal subunit"/>
    <property type="evidence" value="ECO:0007669"/>
    <property type="project" value="TreeGrafter"/>
</dbReference>
<dbReference type="PANTHER" id="PTHR12538:SF0">
    <property type="entry name" value="40S RIBOSOMAL PROTEIN S26"/>
    <property type="match status" value="1"/>
</dbReference>